<keyword evidence="2" id="KW-0812">Transmembrane</keyword>
<feature type="compositionally biased region" description="Polar residues" evidence="1">
    <location>
        <begin position="188"/>
        <end position="203"/>
    </location>
</feature>
<feature type="transmembrane region" description="Helical" evidence="2">
    <location>
        <begin position="266"/>
        <end position="286"/>
    </location>
</feature>
<comment type="caution">
    <text evidence="3">The sequence shown here is derived from an EMBL/GenBank/DDBJ whole genome shotgun (WGS) entry which is preliminary data.</text>
</comment>
<keyword evidence="2" id="KW-0472">Membrane</keyword>
<gene>
    <name evidence="3" type="ORF">QBC38DRAFT_102897</name>
</gene>
<feature type="compositionally biased region" description="Polar residues" evidence="1">
    <location>
        <begin position="68"/>
        <end position="79"/>
    </location>
</feature>
<name>A0AAN6YMP0_9PEZI</name>
<evidence type="ECO:0000256" key="1">
    <source>
        <dbReference type="SAM" id="MobiDB-lite"/>
    </source>
</evidence>
<feature type="compositionally biased region" description="Basic and acidic residues" evidence="1">
    <location>
        <begin position="211"/>
        <end position="228"/>
    </location>
</feature>
<organism evidence="3 4">
    <name type="scientific">Podospora fimiseda</name>
    <dbReference type="NCBI Taxonomy" id="252190"/>
    <lineage>
        <taxon>Eukaryota</taxon>
        <taxon>Fungi</taxon>
        <taxon>Dikarya</taxon>
        <taxon>Ascomycota</taxon>
        <taxon>Pezizomycotina</taxon>
        <taxon>Sordariomycetes</taxon>
        <taxon>Sordariomycetidae</taxon>
        <taxon>Sordariales</taxon>
        <taxon>Podosporaceae</taxon>
        <taxon>Podospora</taxon>
    </lineage>
</organism>
<sequence length="811" mass="89262">MPPPYSDNLYSMYDDDDEEQQGLVEDPSLRQGQGQGQAAQTIITSTRQERDDDEDDDDADVLSPSDGYFSNGSETSRSTRVVEDPSLPRGSTGESKARELEEERNRLNTQSSLAVDESSSSSSDTVTSAEQQQSAAPEREAAYPYYHHPQQHSSVTRSPFTGLVHTYTPHPQEELPPPPAYTPSSEARTSPTIGSERNYNTFSGGPVPVDMGRRSVEEQQQGERRRLLEGGAGETVRERRDPESMRDLREGRRSKRQKLWEKWKNTFVGILFVVVTCGLFVGLFGANEESSHTSPRPPSMEYPEVDKSIISWPSKNLCKSNKISRPTQTFDLSFDSHKPLSIIQTVTDDHNNRYNYRHIHVQGEVIFRRADDKNSPSLVVDITVNDERIQVPTEWDSSSQYLKIKTPNQIQWDDQYNSPGPCIHVKATVWAPSDDSSAVEFLEVNTVHLDIKLLDNLSLRVSKATKLSSTVGTIVSASTGSDSRDKNLVRVGPAPESFSFDSKYIEVKTTAADIYGAWPLYDGLSLQSTSGDIKVFVEPKEGKKEAALMIKSMSGDVEFREPIEDAQVAYRMEKALKDAGYGVAPSLLVNNRRPALEEVLPVRDYRVEVVTSSGNIDGWGGVAFGNGGVGIKSTSGDVRVRLLPVFKEGEEKKEIRVVTGSTSGDTEVEVLGVMWWSDGEGEENSLGRGEKKVVQWPGYLLPVVPSLSGGVEKVDEGEKKRVLGSLYGSHSTTSGDIKVKYPGEWEGDIHMATMSGSLKIGGEGVRVIKSGNEWPGVRKKIDARKGEGEGKGGVIKVVSNSGNNEVFIGGK</sequence>
<reference evidence="3" key="2">
    <citation type="submission" date="2023-05" db="EMBL/GenBank/DDBJ databases">
        <authorList>
            <consortium name="Lawrence Berkeley National Laboratory"/>
            <person name="Steindorff A."/>
            <person name="Hensen N."/>
            <person name="Bonometti L."/>
            <person name="Westerberg I."/>
            <person name="Brannstrom I.O."/>
            <person name="Guillou S."/>
            <person name="Cros-Aarteil S."/>
            <person name="Calhoun S."/>
            <person name="Haridas S."/>
            <person name="Kuo A."/>
            <person name="Mondo S."/>
            <person name="Pangilinan J."/>
            <person name="Riley R."/>
            <person name="Labutti K."/>
            <person name="Andreopoulos B."/>
            <person name="Lipzen A."/>
            <person name="Chen C."/>
            <person name="Yanf M."/>
            <person name="Daum C."/>
            <person name="Ng V."/>
            <person name="Clum A."/>
            <person name="Ohm R."/>
            <person name="Martin F."/>
            <person name="Silar P."/>
            <person name="Natvig D."/>
            <person name="Lalanne C."/>
            <person name="Gautier V."/>
            <person name="Ament-Velasquez S.L."/>
            <person name="Kruys A."/>
            <person name="Hutchinson M.I."/>
            <person name="Powell A.J."/>
            <person name="Barry K."/>
            <person name="Miller A.N."/>
            <person name="Grigoriev I.V."/>
            <person name="Debuchy R."/>
            <person name="Gladieux P."/>
            <person name="Thoren M.H."/>
            <person name="Johannesson H."/>
        </authorList>
    </citation>
    <scope>NUCLEOTIDE SEQUENCE</scope>
    <source>
        <strain evidence="3">CBS 990.96</strain>
    </source>
</reference>
<dbReference type="EMBL" id="MU865494">
    <property type="protein sequence ID" value="KAK4222063.1"/>
    <property type="molecule type" value="Genomic_DNA"/>
</dbReference>
<evidence type="ECO:0000313" key="4">
    <source>
        <dbReference type="Proteomes" id="UP001301958"/>
    </source>
</evidence>
<dbReference type="Proteomes" id="UP001301958">
    <property type="component" value="Unassembled WGS sequence"/>
</dbReference>
<feature type="compositionally biased region" description="Basic and acidic residues" evidence="1">
    <location>
        <begin position="95"/>
        <end position="106"/>
    </location>
</feature>
<protein>
    <recommendedName>
        <fullName evidence="5">Adhesin domain-containing protein</fullName>
    </recommendedName>
</protein>
<reference evidence="3" key="1">
    <citation type="journal article" date="2023" name="Mol. Phylogenet. Evol.">
        <title>Genome-scale phylogeny and comparative genomics of the fungal order Sordariales.</title>
        <authorList>
            <person name="Hensen N."/>
            <person name="Bonometti L."/>
            <person name="Westerberg I."/>
            <person name="Brannstrom I.O."/>
            <person name="Guillou S."/>
            <person name="Cros-Aarteil S."/>
            <person name="Calhoun S."/>
            <person name="Haridas S."/>
            <person name="Kuo A."/>
            <person name="Mondo S."/>
            <person name="Pangilinan J."/>
            <person name="Riley R."/>
            <person name="LaButti K."/>
            <person name="Andreopoulos B."/>
            <person name="Lipzen A."/>
            <person name="Chen C."/>
            <person name="Yan M."/>
            <person name="Daum C."/>
            <person name="Ng V."/>
            <person name="Clum A."/>
            <person name="Steindorff A."/>
            <person name="Ohm R.A."/>
            <person name="Martin F."/>
            <person name="Silar P."/>
            <person name="Natvig D.O."/>
            <person name="Lalanne C."/>
            <person name="Gautier V."/>
            <person name="Ament-Velasquez S.L."/>
            <person name="Kruys A."/>
            <person name="Hutchinson M.I."/>
            <person name="Powell A.J."/>
            <person name="Barry K."/>
            <person name="Miller A.N."/>
            <person name="Grigoriev I.V."/>
            <person name="Debuchy R."/>
            <person name="Gladieux P."/>
            <person name="Hiltunen Thoren M."/>
            <person name="Johannesson H."/>
        </authorList>
    </citation>
    <scope>NUCLEOTIDE SEQUENCE</scope>
    <source>
        <strain evidence="3">CBS 990.96</strain>
    </source>
</reference>
<proteinExistence type="predicted"/>
<keyword evidence="2" id="KW-1133">Transmembrane helix</keyword>
<feature type="compositionally biased region" description="Acidic residues" evidence="1">
    <location>
        <begin position="51"/>
        <end position="60"/>
    </location>
</feature>
<feature type="compositionally biased region" description="Basic and acidic residues" evidence="1">
    <location>
        <begin position="235"/>
        <end position="251"/>
    </location>
</feature>
<accession>A0AAN6YMP0</accession>
<evidence type="ECO:0008006" key="5">
    <source>
        <dbReference type="Google" id="ProtNLM"/>
    </source>
</evidence>
<feature type="region of interest" description="Disordered" evidence="1">
    <location>
        <begin position="1"/>
        <end position="255"/>
    </location>
</feature>
<evidence type="ECO:0000256" key="2">
    <source>
        <dbReference type="SAM" id="Phobius"/>
    </source>
</evidence>
<dbReference type="AlphaFoldDB" id="A0AAN6YMP0"/>
<feature type="compositionally biased region" description="Low complexity" evidence="1">
    <location>
        <begin position="107"/>
        <end position="130"/>
    </location>
</feature>
<keyword evidence="4" id="KW-1185">Reference proteome</keyword>
<evidence type="ECO:0000313" key="3">
    <source>
        <dbReference type="EMBL" id="KAK4222063.1"/>
    </source>
</evidence>